<dbReference type="EC" id="1.4.1.21" evidence="6"/>
<proteinExistence type="inferred from homology"/>
<comment type="similarity">
    <text evidence="1 6">Belongs to the L-aspartate dehydrogenase family.</text>
</comment>
<dbReference type="SUPFAM" id="SSF51735">
    <property type="entry name" value="NAD(P)-binding Rossmann-fold domains"/>
    <property type="match status" value="1"/>
</dbReference>
<name>A0AB39HHJ3_9VIBR</name>
<feature type="domain" description="Aspartate dehydrogenase" evidence="7">
    <location>
        <begin position="176"/>
        <end position="263"/>
    </location>
</feature>
<dbReference type="Pfam" id="PF03447">
    <property type="entry name" value="NAD_binding_3"/>
    <property type="match status" value="1"/>
</dbReference>
<feature type="domain" description="Aspartate/homoserine dehydrogenase NAD-binding" evidence="8">
    <location>
        <begin position="13"/>
        <end position="129"/>
    </location>
</feature>
<comment type="catalytic activity">
    <reaction evidence="6">
        <text>L-aspartate + NAD(+) + H2O = oxaloacetate + NH4(+) + NADH + H(+)</text>
        <dbReference type="Rhea" id="RHEA:11788"/>
        <dbReference type="ChEBI" id="CHEBI:15377"/>
        <dbReference type="ChEBI" id="CHEBI:15378"/>
        <dbReference type="ChEBI" id="CHEBI:16452"/>
        <dbReference type="ChEBI" id="CHEBI:28938"/>
        <dbReference type="ChEBI" id="CHEBI:29991"/>
        <dbReference type="ChEBI" id="CHEBI:57540"/>
        <dbReference type="ChEBI" id="CHEBI:57945"/>
        <dbReference type="EC" id="1.4.1.21"/>
    </reaction>
</comment>
<keyword evidence="2 6" id="KW-0662">Pyridine nucleotide biosynthesis</keyword>
<evidence type="ECO:0000256" key="1">
    <source>
        <dbReference type="ARBA" id="ARBA00008331"/>
    </source>
</evidence>
<dbReference type="InterPro" id="IPR002811">
    <property type="entry name" value="Asp_DH"/>
</dbReference>
<evidence type="ECO:0000313" key="9">
    <source>
        <dbReference type="EMBL" id="XDK26207.1"/>
    </source>
</evidence>
<dbReference type="Gene3D" id="3.40.50.720">
    <property type="entry name" value="NAD(P)-binding Rossmann-like Domain"/>
    <property type="match status" value="1"/>
</dbReference>
<dbReference type="GO" id="GO:0050661">
    <property type="term" value="F:NADP binding"/>
    <property type="evidence" value="ECO:0007669"/>
    <property type="project" value="UniProtKB-UniRule"/>
</dbReference>
<comment type="function">
    <text evidence="6">Specifically catalyzes the NAD or NADP-dependent dehydrogenation of L-aspartate to iminoaspartate.</text>
</comment>
<dbReference type="GO" id="GO:0009435">
    <property type="term" value="P:NAD+ biosynthetic process"/>
    <property type="evidence" value="ECO:0007669"/>
    <property type="project" value="UniProtKB-UniRule"/>
</dbReference>
<evidence type="ECO:0000259" key="7">
    <source>
        <dbReference type="Pfam" id="PF01958"/>
    </source>
</evidence>
<organism evidence="9">
    <name type="scientific">Vibrio sp. HB236076</name>
    <dbReference type="NCBI Taxonomy" id="3232307"/>
    <lineage>
        <taxon>Bacteria</taxon>
        <taxon>Pseudomonadati</taxon>
        <taxon>Pseudomonadota</taxon>
        <taxon>Gammaproteobacteria</taxon>
        <taxon>Vibrionales</taxon>
        <taxon>Vibrionaceae</taxon>
        <taxon>Vibrio</taxon>
    </lineage>
</organism>
<dbReference type="RefSeq" id="WP_306101625.1">
    <property type="nucleotide sequence ID" value="NZ_CP162601.1"/>
</dbReference>
<dbReference type="HAMAP" id="MF_01265">
    <property type="entry name" value="NadX"/>
    <property type="match status" value="1"/>
</dbReference>
<dbReference type="PIRSF" id="PIRSF005227">
    <property type="entry name" value="Asp_dh_NAD_syn"/>
    <property type="match status" value="1"/>
</dbReference>
<keyword evidence="3 6" id="KW-0521">NADP</keyword>
<dbReference type="NCBIfam" id="NF009828">
    <property type="entry name" value="PRK13303.1-3"/>
    <property type="match status" value="1"/>
</dbReference>
<protein>
    <recommendedName>
        <fullName evidence="6">L-aspartate dehydrogenase</fullName>
        <ecNumber evidence="6">1.4.1.21</ecNumber>
    </recommendedName>
</protein>
<dbReference type="GO" id="GO:0033735">
    <property type="term" value="F:aspartate dehydrogenase [NAD(P)+] activity"/>
    <property type="evidence" value="ECO:0007669"/>
    <property type="project" value="UniProtKB-EC"/>
</dbReference>
<dbReference type="InterPro" id="IPR011182">
    <property type="entry name" value="L-Asp_DH"/>
</dbReference>
<comment type="miscellaneous">
    <text evidence="6">The iminoaspartate product is unstable in aqueous solution and can decompose to oxaloacetate and ammonia.</text>
</comment>
<evidence type="ECO:0000259" key="8">
    <source>
        <dbReference type="Pfam" id="PF03447"/>
    </source>
</evidence>
<comment type="pathway">
    <text evidence="6">Cofactor biosynthesis; NAD(+) biosynthesis; iminoaspartate from L-aspartate (dehydrogenase route): step 1/1.</text>
</comment>
<keyword evidence="5 6" id="KW-0520">NAD</keyword>
<dbReference type="Gene3D" id="3.30.360.10">
    <property type="entry name" value="Dihydrodipicolinate Reductase, domain 2"/>
    <property type="match status" value="1"/>
</dbReference>
<evidence type="ECO:0000256" key="5">
    <source>
        <dbReference type="ARBA" id="ARBA00023027"/>
    </source>
</evidence>
<dbReference type="KEGG" id="vih:AB0763_06100"/>
<dbReference type="SUPFAM" id="SSF55347">
    <property type="entry name" value="Glyceraldehyde-3-phosphate dehydrogenase-like, C-terminal domain"/>
    <property type="match status" value="1"/>
</dbReference>
<dbReference type="GO" id="GO:0051287">
    <property type="term" value="F:NAD binding"/>
    <property type="evidence" value="ECO:0007669"/>
    <property type="project" value="UniProtKB-UniRule"/>
</dbReference>
<evidence type="ECO:0000256" key="6">
    <source>
        <dbReference type="HAMAP-Rule" id="MF_01265"/>
    </source>
</evidence>
<dbReference type="PANTHER" id="PTHR31873">
    <property type="entry name" value="L-ASPARTATE DEHYDROGENASE-RELATED"/>
    <property type="match status" value="1"/>
</dbReference>
<dbReference type="EMBL" id="CP162601">
    <property type="protein sequence ID" value="XDK26207.1"/>
    <property type="molecule type" value="Genomic_DNA"/>
</dbReference>
<dbReference type="InterPro" id="IPR036291">
    <property type="entry name" value="NAD(P)-bd_dom_sf"/>
</dbReference>
<dbReference type="AlphaFoldDB" id="A0AB39HHJ3"/>
<sequence>MKRKQTLKVAIIGLGAVGETVAVSIENGLAGNIELVSILCREKQKYIAKHGDKTPEFRALITDNYQTLLDKKPDIIVEAAGQATLNRYGVEILDQGIDLVVSSIGLFTNDDIFDRFVASAAKSGAQILLSSGALPAIDWMSAAALAQVKHVSISQTKPTHSWRGTAAEQLIDLDAITESSCFFEGTAREAANIFPKSSNITAMLALATAGLDRTTVSLFADPINALMKTEIDFKSNAGSVQVGWQGIPSNINPSTSADVPLAIVKALKNRASPVHYGA</sequence>
<gene>
    <name evidence="6" type="primary">nadX</name>
    <name evidence="9" type="ORF">AB0763_06100</name>
</gene>
<dbReference type="Pfam" id="PF01958">
    <property type="entry name" value="Asp_DH_C"/>
    <property type="match status" value="1"/>
</dbReference>
<keyword evidence="4 6" id="KW-0560">Oxidoreductase</keyword>
<dbReference type="InterPro" id="IPR020626">
    <property type="entry name" value="Asp_DH_prok"/>
</dbReference>
<evidence type="ECO:0000256" key="2">
    <source>
        <dbReference type="ARBA" id="ARBA00022642"/>
    </source>
</evidence>
<comment type="catalytic activity">
    <reaction evidence="6">
        <text>L-aspartate + NADP(+) + H2O = oxaloacetate + NH4(+) + NADPH + H(+)</text>
        <dbReference type="Rhea" id="RHEA:11784"/>
        <dbReference type="ChEBI" id="CHEBI:15377"/>
        <dbReference type="ChEBI" id="CHEBI:15378"/>
        <dbReference type="ChEBI" id="CHEBI:16452"/>
        <dbReference type="ChEBI" id="CHEBI:28938"/>
        <dbReference type="ChEBI" id="CHEBI:29991"/>
        <dbReference type="ChEBI" id="CHEBI:57783"/>
        <dbReference type="ChEBI" id="CHEBI:58349"/>
        <dbReference type="EC" id="1.4.1.21"/>
    </reaction>
</comment>
<dbReference type="InterPro" id="IPR005106">
    <property type="entry name" value="Asp/hSer_DH_NAD-bd"/>
</dbReference>
<reference evidence="9" key="1">
    <citation type="submission" date="2024-07" db="EMBL/GenBank/DDBJ databases">
        <title>Genome Analysis of a Potential Novel Vibrio Species Secreting pH- and Thermo-stable Alginate Lyase and its Application in Producing Alginate Oligosaccharides.</title>
        <authorList>
            <person name="Huang H."/>
            <person name="Bao K."/>
        </authorList>
    </citation>
    <scope>NUCLEOTIDE SEQUENCE</scope>
    <source>
        <strain evidence="9">HB236076</strain>
    </source>
</reference>
<evidence type="ECO:0000256" key="4">
    <source>
        <dbReference type="ARBA" id="ARBA00023002"/>
    </source>
</evidence>
<accession>A0AB39HHJ3</accession>
<dbReference type="GO" id="GO:0016639">
    <property type="term" value="F:oxidoreductase activity, acting on the CH-NH2 group of donors, NAD or NADP as acceptor"/>
    <property type="evidence" value="ECO:0007669"/>
    <property type="project" value="UniProtKB-UniRule"/>
</dbReference>
<feature type="binding site" evidence="6">
    <location>
        <position position="133"/>
    </location>
    <ligand>
        <name>NAD(+)</name>
        <dbReference type="ChEBI" id="CHEBI:57540"/>
    </ligand>
</feature>
<evidence type="ECO:0000256" key="3">
    <source>
        <dbReference type="ARBA" id="ARBA00022857"/>
    </source>
</evidence>
<comment type="caution">
    <text evidence="6">Lacks conserved residue(s) required for the propagation of feature annotation.</text>
</comment>
<feature type="binding site" evidence="6">
    <location>
        <position position="199"/>
    </location>
    <ligand>
        <name>NAD(+)</name>
        <dbReference type="ChEBI" id="CHEBI:57540"/>
    </ligand>
</feature>
<dbReference type="PANTHER" id="PTHR31873:SF6">
    <property type="entry name" value="ASPARTATE DEHYDROGENASE DOMAIN-CONTAINING PROTEIN"/>
    <property type="match status" value="1"/>
</dbReference>